<comment type="caution">
    <text evidence="2">The sequence shown here is derived from an EMBL/GenBank/DDBJ whole genome shotgun (WGS) entry which is preliminary data.</text>
</comment>
<evidence type="ECO:0000256" key="1">
    <source>
        <dbReference type="SAM" id="MobiDB-lite"/>
    </source>
</evidence>
<feature type="compositionally biased region" description="Basic and acidic residues" evidence="1">
    <location>
        <begin position="322"/>
        <end position="333"/>
    </location>
</feature>
<organism evidence="2 3">
    <name type="scientific">Rhizoctonia solani</name>
    <dbReference type="NCBI Taxonomy" id="456999"/>
    <lineage>
        <taxon>Eukaryota</taxon>
        <taxon>Fungi</taxon>
        <taxon>Dikarya</taxon>
        <taxon>Basidiomycota</taxon>
        <taxon>Agaricomycotina</taxon>
        <taxon>Agaricomycetes</taxon>
        <taxon>Cantharellales</taxon>
        <taxon>Ceratobasidiaceae</taxon>
        <taxon>Rhizoctonia</taxon>
    </lineage>
</organism>
<accession>A0A8H2W567</accession>
<feature type="compositionally biased region" description="Low complexity" evidence="1">
    <location>
        <begin position="282"/>
        <end position="293"/>
    </location>
</feature>
<evidence type="ECO:0000313" key="3">
    <source>
        <dbReference type="Proteomes" id="UP000663843"/>
    </source>
</evidence>
<dbReference type="EMBL" id="CAJMWT010000048">
    <property type="protein sequence ID" value="CAE6337190.1"/>
    <property type="molecule type" value="Genomic_DNA"/>
</dbReference>
<feature type="non-terminal residue" evidence="2">
    <location>
        <position position="1"/>
    </location>
</feature>
<gene>
    <name evidence="2" type="ORF">RDB_LOCUS740</name>
</gene>
<proteinExistence type="predicted"/>
<dbReference type="Proteomes" id="UP000663843">
    <property type="component" value="Unassembled WGS sequence"/>
</dbReference>
<feature type="region of interest" description="Disordered" evidence="1">
    <location>
        <begin position="256"/>
        <end position="411"/>
    </location>
</feature>
<reference evidence="2" key="1">
    <citation type="submission" date="2021-01" db="EMBL/GenBank/DDBJ databases">
        <authorList>
            <person name="Kaushik A."/>
        </authorList>
    </citation>
    <scope>NUCLEOTIDE SEQUENCE</scope>
    <source>
        <strain evidence="2">AG2-2IIIB</strain>
    </source>
</reference>
<dbReference type="AlphaFoldDB" id="A0A8H2W567"/>
<sequence>MASSQVVGRHEVFEYSYRVGPKEARKRIKLVVIQRREQRRKSLIAAGRVFERAPVRLRLNLHQAKYGIPEVAAGSHHVPITLRRKVKPAPNTIIVQQRVARPAPTVIVQPTPPPKDPNMIMIQPAPPLQPQPQRIELVDRPVGPDELIIHDPPPVVVIPPTQTPSPATVILERPSSRASSVGSVNRPRVRRSNSLTNSFRRFPSLMGLIRRNSGNRGSASSVTTDDEIRNGEYEYVEMGPRTSQEDIIIEERESQLGSPIAPSVRHGPPSVSESHKAPTIPGSVASGRSGRSRTMSFGSPKNKLIKASPHHPPQSPSTVTHIVHERELAEYEPARSVTSRHTADRSVLEPEGSIRGPTYAETYIHDSPTSHTRSLIDHEGSVVSRPPHDGASVRSQNRSVPDLSMHSPSRL</sequence>
<name>A0A8H2W567_9AGAM</name>
<protein>
    <submittedName>
        <fullName evidence="2">Uncharacterized protein</fullName>
    </submittedName>
</protein>
<evidence type="ECO:0000313" key="2">
    <source>
        <dbReference type="EMBL" id="CAE6337190.1"/>
    </source>
</evidence>